<feature type="region of interest" description="Disordered" evidence="1">
    <location>
        <begin position="409"/>
        <end position="429"/>
    </location>
</feature>
<feature type="transmembrane region" description="Helical" evidence="2">
    <location>
        <begin position="302"/>
        <end position="326"/>
    </location>
</feature>
<evidence type="ECO:0000256" key="2">
    <source>
        <dbReference type="SAM" id="Phobius"/>
    </source>
</evidence>
<dbReference type="InterPro" id="IPR044926">
    <property type="entry name" value="RGS_subdomain_2"/>
</dbReference>
<protein>
    <recommendedName>
        <fullName evidence="5">Transmembrane protein</fullName>
    </recommendedName>
</protein>
<evidence type="ECO:0008006" key="5">
    <source>
        <dbReference type="Google" id="ProtNLM"/>
    </source>
</evidence>
<dbReference type="PANTHER" id="PTHR39466">
    <property type="entry name" value="RGS DOMAIN-CONTAINING PROTEIN"/>
    <property type="match status" value="1"/>
</dbReference>
<keyword evidence="2" id="KW-0812">Transmembrane</keyword>
<evidence type="ECO:0000256" key="1">
    <source>
        <dbReference type="SAM" id="MobiDB-lite"/>
    </source>
</evidence>
<sequence length="691" mass="77713">MQLVRNVELGGLRKAFVTICLKTDIDGIVRFWRALVTFYLFNLAADSRALPFLPTIIIPDVLQAQLCAGDPAQDIQAILEGTAFATDSQFGQFRICNPPPAVGKVRSCAVTPVFDVQLEDILDRKHLPPLGLKDFEEWLLYVEMSPENLYFTMWLREYTERYQQWATHFKSIRRNSSRYPLDWPSQSSSHLAMFYARAKQTFFTPNSTYELNLSSDLLAPFHAPSAPLYPDPAAFQQVALETQKMLKDSLHRFVSAQFNNVGNNRVMCGMVAGCVCCLIGAILPLIYNIICGRSRWLRLTALPGLWLGITLLLTSLNGVCLGVYVFGDLRQLRKFELSRPPISKPQPFRAPRQRPVISSPITGLPITPIIPLNRPPEFRRTSLQSPVISPSLNGFPLNSHPITPVPPAHIQTASRPPSTHSTISSSGSCALDSDSDQSCYISPAFYDHEPVDGPATGALAFQAEGALPKSAFEHDDDSIFRTATFIHPYEESDDEEEDQDYPNKMPVEERQRVDAFDFDALPPRIHSPHVASPISHGSSTSLHLAPSVTFIQPEVELPEKSYKPKAFLRRMQSRCNVNKWLVMTSSHTTSDPREKVDEEAPRDTFEYNSNFPRPHPSFERRSGIRHRNVDVHEQYKMVKAVPAFASPLTRVHSPVVVRGQWEIVVRSMIIACFVTWTILGSLLAVPVHRTR</sequence>
<dbReference type="InterPro" id="IPR036305">
    <property type="entry name" value="RGS_sf"/>
</dbReference>
<dbReference type="SUPFAM" id="SSF48097">
    <property type="entry name" value="Regulator of G-protein signaling, RGS"/>
    <property type="match status" value="1"/>
</dbReference>
<keyword evidence="2" id="KW-0472">Membrane</keyword>
<dbReference type="EMBL" id="JBBXMP010000010">
    <property type="protein sequence ID" value="KAL0069751.1"/>
    <property type="molecule type" value="Genomic_DNA"/>
</dbReference>
<feature type="compositionally biased region" description="Low complexity" evidence="1">
    <location>
        <begin position="414"/>
        <end position="429"/>
    </location>
</feature>
<evidence type="ECO:0000313" key="3">
    <source>
        <dbReference type="EMBL" id="KAL0069751.1"/>
    </source>
</evidence>
<organism evidence="3 4">
    <name type="scientific">Marasmius tenuissimus</name>
    <dbReference type="NCBI Taxonomy" id="585030"/>
    <lineage>
        <taxon>Eukaryota</taxon>
        <taxon>Fungi</taxon>
        <taxon>Dikarya</taxon>
        <taxon>Basidiomycota</taxon>
        <taxon>Agaricomycotina</taxon>
        <taxon>Agaricomycetes</taxon>
        <taxon>Agaricomycetidae</taxon>
        <taxon>Agaricales</taxon>
        <taxon>Marasmiineae</taxon>
        <taxon>Marasmiaceae</taxon>
        <taxon>Marasmius</taxon>
    </lineage>
</organism>
<gene>
    <name evidence="3" type="ORF">AAF712_003020</name>
</gene>
<feature type="transmembrane region" description="Helical" evidence="2">
    <location>
        <begin position="269"/>
        <end position="290"/>
    </location>
</feature>
<proteinExistence type="predicted"/>
<dbReference type="PANTHER" id="PTHR39466:SF1">
    <property type="entry name" value="RGS DOMAIN-CONTAINING PROTEIN"/>
    <property type="match status" value="1"/>
</dbReference>
<evidence type="ECO:0000313" key="4">
    <source>
        <dbReference type="Proteomes" id="UP001437256"/>
    </source>
</evidence>
<name>A0ABR3A8T7_9AGAR</name>
<dbReference type="Gene3D" id="1.10.167.10">
    <property type="entry name" value="Regulator of G-protein Signalling 4, domain 2"/>
    <property type="match status" value="1"/>
</dbReference>
<reference evidence="3 4" key="1">
    <citation type="submission" date="2024-05" db="EMBL/GenBank/DDBJ databases">
        <title>A draft genome resource for the thread blight pathogen Marasmius tenuissimus strain MS-2.</title>
        <authorList>
            <person name="Yulfo-Soto G.E."/>
            <person name="Baruah I.K."/>
            <person name="Amoako-Attah I."/>
            <person name="Bukari Y."/>
            <person name="Meinhardt L.W."/>
            <person name="Bailey B.A."/>
            <person name="Cohen S.P."/>
        </authorList>
    </citation>
    <scope>NUCLEOTIDE SEQUENCE [LARGE SCALE GENOMIC DNA]</scope>
    <source>
        <strain evidence="3 4">MS-2</strain>
    </source>
</reference>
<keyword evidence="4" id="KW-1185">Reference proteome</keyword>
<keyword evidence="2" id="KW-1133">Transmembrane helix</keyword>
<dbReference type="Proteomes" id="UP001437256">
    <property type="component" value="Unassembled WGS sequence"/>
</dbReference>
<comment type="caution">
    <text evidence="3">The sequence shown here is derived from an EMBL/GenBank/DDBJ whole genome shotgun (WGS) entry which is preliminary data.</text>
</comment>
<feature type="transmembrane region" description="Helical" evidence="2">
    <location>
        <begin position="663"/>
        <end position="685"/>
    </location>
</feature>
<accession>A0ABR3A8T7</accession>